<evidence type="ECO:0000256" key="1">
    <source>
        <dbReference type="ARBA" id="ARBA00022441"/>
    </source>
</evidence>
<keyword evidence="1" id="KW-0880">Kelch repeat</keyword>
<gene>
    <name evidence="3" type="ORF">FGIG_09011</name>
</gene>
<organism evidence="3 4">
    <name type="scientific">Fasciola gigantica</name>
    <name type="common">Giant liver fluke</name>
    <dbReference type="NCBI Taxonomy" id="46835"/>
    <lineage>
        <taxon>Eukaryota</taxon>
        <taxon>Metazoa</taxon>
        <taxon>Spiralia</taxon>
        <taxon>Lophotrochozoa</taxon>
        <taxon>Platyhelminthes</taxon>
        <taxon>Trematoda</taxon>
        <taxon>Digenea</taxon>
        <taxon>Plagiorchiida</taxon>
        <taxon>Echinostomata</taxon>
        <taxon>Echinostomatoidea</taxon>
        <taxon>Fasciolidae</taxon>
        <taxon>Fasciola</taxon>
    </lineage>
</organism>
<keyword evidence="4" id="KW-1185">Reference proteome</keyword>
<keyword evidence="2" id="KW-0677">Repeat</keyword>
<dbReference type="Proteomes" id="UP000316759">
    <property type="component" value="Unassembled WGS sequence"/>
</dbReference>
<reference evidence="3 4" key="1">
    <citation type="submission" date="2019-04" db="EMBL/GenBank/DDBJ databases">
        <title>Annotation for the trematode Fasciola gigantica.</title>
        <authorList>
            <person name="Choi Y.-J."/>
        </authorList>
    </citation>
    <scope>NUCLEOTIDE SEQUENCE [LARGE SCALE GENOMIC DNA]</scope>
    <source>
        <strain evidence="3">Uganda_cow_1</strain>
    </source>
</reference>
<comment type="caution">
    <text evidence="3">The sequence shown here is derived from an EMBL/GenBank/DDBJ whole genome shotgun (WGS) entry which is preliminary data.</text>
</comment>
<evidence type="ECO:0000313" key="3">
    <source>
        <dbReference type="EMBL" id="TPP67335.1"/>
    </source>
</evidence>
<dbReference type="SMART" id="SM00612">
    <property type="entry name" value="Kelch"/>
    <property type="match status" value="4"/>
</dbReference>
<dbReference type="EMBL" id="SUNJ01000806">
    <property type="protein sequence ID" value="TPP67335.1"/>
    <property type="molecule type" value="Genomic_DNA"/>
</dbReference>
<dbReference type="InterPro" id="IPR006652">
    <property type="entry name" value="Kelch_1"/>
</dbReference>
<dbReference type="SUPFAM" id="SSF117281">
    <property type="entry name" value="Kelch motif"/>
    <property type="match status" value="1"/>
</dbReference>
<proteinExistence type="predicted"/>
<dbReference type="AlphaFoldDB" id="A0A504Z3M4"/>
<accession>A0A504Z3M4</accession>
<dbReference type="Gene3D" id="2.120.10.80">
    <property type="entry name" value="Kelch-type beta propeller"/>
    <property type="match status" value="2"/>
</dbReference>
<dbReference type="InterPro" id="IPR015915">
    <property type="entry name" value="Kelch-typ_b-propeller"/>
</dbReference>
<dbReference type="PANTHER" id="PTHR46344">
    <property type="entry name" value="OS02G0202900 PROTEIN"/>
    <property type="match status" value="1"/>
</dbReference>
<protein>
    <submittedName>
        <fullName evidence="3">Uncharacterized protein</fullName>
    </submittedName>
</protein>
<evidence type="ECO:0000313" key="4">
    <source>
        <dbReference type="Proteomes" id="UP000316759"/>
    </source>
</evidence>
<sequence length="271" mass="29468">MCRLTFSPFSVVVLPKRSYSGMFYATEWKRPTSRDSGQRDIEIKLLELSNPRALPNARKGFGAASIWNQVFLIGGQPATSLQTVDVYDVHEDEWLIGPPLRNGRAWHGVAHSVDVLFAVGGTGRGGIILTDGEMLDLRAGEWLPIPPMNQPRMSLACCVADDNLREAPGVGQYEEAIYIFGGSTANGPLSSTIQFNPTTGKSANMRSMSKACAFSAFATLGEYVFVVGGRDANESLAIIQLYDMKNDQWAVLSETLPIARSSSCALILTDL</sequence>
<evidence type="ECO:0000256" key="2">
    <source>
        <dbReference type="ARBA" id="ARBA00022737"/>
    </source>
</evidence>
<dbReference type="Pfam" id="PF01344">
    <property type="entry name" value="Kelch_1"/>
    <property type="match status" value="4"/>
</dbReference>
<dbReference type="PANTHER" id="PTHR46344:SF27">
    <property type="entry name" value="KELCH REPEAT SUPERFAMILY PROTEIN"/>
    <property type="match status" value="1"/>
</dbReference>
<name>A0A504Z3M4_FASGI</name>
<dbReference type="STRING" id="46835.A0A504Z3M4"/>
<dbReference type="OrthoDB" id="6281794at2759"/>